<evidence type="ECO:0000259" key="8">
    <source>
        <dbReference type="SMART" id="SM01005"/>
    </source>
</evidence>
<comment type="similarity">
    <text evidence="5">Belongs to the alanine racemase family.</text>
</comment>
<dbReference type="Gene3D" id="3.40.1190.10">
    <property type="entry name" value="Mur-like, catalytic domain"/>
    <property type="match status" value="1"/>
</dbReference>
<evidence type="ECO:0000313" key="9">
    <source>
        <dbReference type="EMBL" id="SDW37316.1"/>
    </source>
</evidence>
<comment type="function">
    <text evidence="5">Catalyzes the interconversion of L-alanine and D-alanine. May also act on other amino acids.</text>
</comment>
<sequence length="837" mass="94782">MITYQVQHIADIIHAEGPVTGNAVIEHLLIDSRKVVFPGTSLFFAITGPRRDGHQFIAEAYERGIRCFVVKKDFDNHSFEQATFLKVPDVLLALQQLAAYHRRQFNIPVIGITGSNGKTIVKEWLYQLMHTNQHIVRSPRSYNSQIGVPLSVWQMQPEHTLGIFEAGISAAHEMDKLEPVIKPTIGIFTNIGEAHREGFENDRQKAREKAQLFSHVTQLIFCREALAPALYPDEKDRDFFQPDCNFFSWSRIENATLRITAEEKQSGQTLIRAQYQQKDIHITIPFTDRISIDNAITCWCVLLMLGYDEADIQQQMLQLEPVEMRMQLKKGVNNCYLLNDSYSNDTSSLYLALEYLKQQAGGHRTTLIISDILQSGQPEELLYHELAEQLVLHDIDRIIGVGQAISRYRHLFERVMQNAEGTTLNAAQFFDSTESFLQQANTNQFRDEYILLKGARVFAFERISHLLEQQVHQTVMEINLTAMIHNLKEYQKHLQPATKVMAMVKAFSYGSGSAEVAKVLQFHKVDYLAVAYADEGVELRKAGISLPIMVMNADEASFDSLVTYDLEPEIYSFYIYHAFHHYLNSQGIGQFPVHIKFNTGMNRLGFETGEAKAICVLLHEHRTMVVKSVFSHLAGSEDPHLDAFTHEQVALLEQACLVMQQQLGYDFIKHISNTAAILRHPRYQFNMVRLGIGLYGVDSVNDQTLSLQPVATLRTTIAQLRKIKKGESVGYNRMGVVQRDSLIATIRIGYADGYSRKMGNGAAQVYIGGQRAPVIGNICMDMTMVDVTDISGVREGDVVEIFGHHIGIQELAAWAGTIPYEVMTGISQRVKRVYVEE</sequence>
<dbReference type="FunFam" id="3.20.20.10:FF:000002">
    <property type="entry name" value="Alanine racemase"/>
    <property type="match status" value="1"/>
</dbReference>
<dbReference type="Pfam" id="PF01225">
    <property type="entry name" value="Mur_ligase"/>
    <property type="match status" value="1"/>
</dbReference>
<evidence type="ECO:0000256" key="5">
    <source>
        <dbReference type="HAMAP-Rule" id="MF_01201"/>
    </source>
</evidence>
<protein>
    <recommendedName>
        <fullName evidence="5">Alanine racemase</fullName>
        <ecNumber evidence="5">5.1.1.1</ecNumber>
    </recommendedName>
</protein>
<evidence type="ECO:0000256" key="7">
    <source>
        <dbReference type="PIRSR" id="PIRSR600821-52"/>
    </source>
</evidence>
<organism evidence="9 10">
    <name type="scientific">Hydrobacter penzbergensis</name>
    <dbReference type="NCBI Taxonomy" id="1235997"/>
    <lineage>
        <taxon>Bacteria</taxon>
        <taxon>Pseudomonadati</taxon>
        <taxon>Bacteroidota</taxon>
        <taxon>Chitinophagia</taxon>
        <taxon>Chitinophagales</taxon>
        <taxon>Chitinophagaceae</taxon>
        <taxon>Hydrobacter</taxon>
    </lineage>
</organism>
<proteinExistence type="inferred from homology"/>
<dbReference type="GO" id="GO:0030170">
    <property type="term" value="F:pyridoxal phosphate binding"/>
    <property type="evidence" value="ECO:0007669"/>
    <property type="project" value="UniProtKB-UniRule"/>
</dbReference>
<dbReference type="InterPro" id="IPR036615">
    <property type="entry name" value="Mur_ligase_C_dom_sf"/>
</dbReference>
<dbReference type="Gene3D" id="2.40.37.10">
    <property type="entry name" value="Lyase, Ornithine Decarboxylase, Chain A, domain 1"/>
    <property type="match status" value="1"/>
</dbReference>
<dbReference type="SUPFAM" id="SSF53244">
    <property type="entry name" value="MurD-like peptide ligases, peptide-binding domain"/>
    <property type="match status" value="1"/>
</dbReference>
<dbReference type="Gene3D" id="3.20.20.10">
    <property type="entry name" value="Alanine racemase"/>
    <property type="match status" value="1"/>
</dbReference>
<dbReference type="RefSeq" id="WP_092722225.1">
    <property type="nucleotide sequence ID" value="NZ_FNNO01000002.1"/>
</dbReference>
<keyword evidence="3 5" id="KW-0663">Pyridoxal phosphate</keyword>
<name>A0A8X8IDM1_9BACT</name>
<dbReference type="Pfam" id="PF08245">
    <property type="entry name" value="Mur_ligase_M"/>
    <property type="match status" value="1"/>
</dbReference>
<evidence type="ECO:0000256" key="6">
    <source>
        <dbReference type="PIRSR" id="PIRSR600821-50"/>
    </source>
</evidence>
<dbReference type="GO" id="GO:0008784">
    <property type="term" value="F:alanine racemase activity"/>
    <property type="evidence" value="ECO:0007669"/>
    <property type="project" value="UniProtKB-UniRule"/>
</dbReference>
<dbReference type="PRINTS" id="PR00992">
    <property type="entry name" value="ALARACEMASE"/>
</dbReference>
<dbReference type="InterPro" id="IPR036565">
    <property type="entry name" value="Mur-like_cat_sf"/>
</dbReference>
<feature type="active site" description="Proton acceptor; specific for L-alanine" evidence="5">
    <location>
        <position position="731"/>
    </location>
</feature>
<dbReference type="Proteomes" id="UP000198711">
    <property type="component" value="Unassembled WGS sequence"/>
</dbReference>
<dbReference type="InterPro" id="IPR001608">
    <property type="entry name" value="Ala_racemase_N"/>
</dbReference>
<dbReference type="Pfam" id="PF01168">
    <property type="entry name" value="Ala_racemase_N"/>
    <property type="match status" value="1"/>
</dbReference>
<dbReference type="InterPro" id="IPR009006">
    <property type="entry name" value="Ala_racemase/Decarboxylase_C"/>
</dbReference>
<keyword evidence="4 5" id="KW-0413">Isomerase</keyword>
<dbReference type="InterPro" id="IPR029066">
    <property type="entry name" value="PLP-binding_barrel"/>
</dbReference>
<dbReference type="SUPFAM" id="SSF51419">
    <property type="entry name" value="PLP-binding barrel"/>
    <property type="match status" value="1"/>
</dbReference>
<dbReference type="EC" id="5.1.1.1" evidence="5"/>
<reference evidence="9 10" key="1">
    <citation type="submission" date="2016-10" db="EMBL/GenBank/DDBJ databases">
        <authorList>
            <person name="Varghese N."/>
            <person name="Submissions S."/>
        </authorList>
    </citation>
    <scope>NUCLEOTIDE SEQUENCE [LARGE SCALE GENOMIC DNA]</scope>
    <source>
        <strain evidence="9 10">DSM 25353</strain>
    </source>
</reference>
<dbReference type="InterPro" id="IPR000713">
    <property type="entry name" value="Mur_ligase_N"/>
</dbReference>
<dbReference type="GO" id="GO:0005524">
    <property type="term" value="F:ATP binding"/>
    <property type="evidence" value="ECO:0007669"/>
    <property type="project" value="InterPro"/>
</dbReference>
<dbReference type="GO" id="GO:0016881">
    <property type="term" value="F:acid-amino acid ligase activity"/>
    <property type="evidence" value="ECO:0007669"/>
    <property type="project" value="InterPro"/>
</dbReference>
<comment type="catalytic activity">
    <reaction evidence="1 5">
        <text>L-alanine = D-alanine</text>
        <dbReference type="Rhea" id="RHEA:20249"/>
        <dbReference type="ChEBI" id="CHEBI:57416"/>
        <dbReference type="ChEBI" id="CHEBI:57972"/>
        <dbReference type="EC" id="5.1.1.1"/>
    </reaction>
</comment>
<evidence type="ECO:0000256" key="4">
    <source>
        <dbReference type="ARBA" id="ARBA00023235"/>
    </source>
</evidence>
<dbReference type="Pfam" id="PF00842">
    <property type="entry name" value="Ala_racemase_C"/>
    <property type="match status" value="1"/>
</dbReference>
<dbReference type="SUPFAM" id="SSF53623">
    <property type="entry name" value="MurD-like peptide ligases, catalytic domain"/>
    <property type="match status" value="1"/>
</dbReference>
<gene>
    <name evidence="9" type="ORF">SAMN05444410_102140</name>
</gene>
<dbReference type="Gene3D" id="3.40.1390.10">
    <property type="entry name" value="MurE/MurF, N-terminal domain"/>
    <property type="match status" value="1"/>
</dbReference>
<dbReference type="PANTHER" id="PTHR30511">
    <property type="entry name" value="ALANINE RACEMASE"/>
    <property type="match status" value="1"/>
</dbReference>
<dbReference type="NCBIfam" id="TIGR00492">
    <property type="entry name" value="alr"/>
    <property type="match status" value="1"/>
</dbReference>
<evidence type="ECO:0000256" key="2">
    <source>
        <dbReference type="ARBA" id="ARBA00001933"/>
    </source>
</evidence>
<feature type="binding site" evidence="5 7">
    <location>
        <position position="780"/>
    </location>
    <ligand>
        <name>substrate</name>
    </ligand>
</feature>
<feature type="active site" description="Proton acceptor; specific for D-alanine" evidence="5">
    <location>
        <position position="505"/>
    </location>
</feature>
<dbReference type="InterPro" id="IPR000821">
    <property type="entry name" value="Ala_racemase"/>
</dbReference>
<dbReference type="HAMAP" id="MF_01201">
    <property type="entry name" value="Ala_racemase"/>
    <property type="match status" value="1"/>
</dbReference>
<dbReference type="PANTHER" id="PTHR30511:SF0">
    <property type="entry name" value="ALANINE RACEMASE, CATABOLIC-RELATED"/>
    <property type="match status" value="1"/>
</dbReference>
<dbReference type="EMBL" id="FNNO01000002">
    <property type="protein sequence ID" value="SDW37316.1"/>
    <property type="molecule type" value="Genomic_DNA"/>
</dbReference>
<dbReference type="SMART" id="SM01005">
    <property type="entry name" value="Ala_racemase_C"/>
    <property type="match status" value="1"/>
</dbReference>
<keyword evidence="10" id="KW-1185">Reference proteome</keyword>
<evidence type="ECO:0000256" key="3">
    <source>
        <dbReference type="ARBA" id="ARBA00022898"/>
    </source>
</evidence>
<dbReference type="AlphaFoldDB" id="A0A8X8IDM1"/>
<dbReference type="CDD" id="cd00430">
    <property type="entry name" value="PLPDE_III_AR"/>
    <property type="match status" value="1"/>
</dbReference>
<dbReference type="Gene3D" id="3.90.190.20">
    <property type="entry name" value="Mur ligase, C-terminal domain"/>
    <property type="match status" value="1"/>
</dbReference>
<feature type="binding site" evidence="5 7">
    <location>
        <position position="603"/>
    </location>
    <ligand>
        <name>substrate</name>
    </ligand>
</feature>
<dbReference type="GO" id="GO:0005829">
    <property type="term" value="C:cytosol"/>
    <property type="evidence" value="ECO:0007669"/>
    <property type="project" value="TreeGrafter"/>
</dbReference>
<comment type="pathway">
    <text evidence="5">Amino-acid biosynthesis; D-alanine biosynthesis; D-alanine from L-alanine: step 1/1.</text>
</comment>
<dbReference type="InterPro" id="IPR035911">
    <property type="entry name" value="MurE/MurF_N"/>
</dbReference>
<dbReference type="NCBIfam" id="NF008897">
    <property type="entry name" value="PRK11930.1"/>
    <property type="match status" value="1"/>
</dbReference>
<feature type="domain" description="Alanine racemase C-terminal" evidence="8">
    <location>
        <begin position="710"/>
        <end position="835"/>
    </location>
</feature>
<dbReference type="InterPro" id="IPR013221">
    <property type="entry name" value="Mur_ligase_cen"/>
</dbReference>
<comment type="cofactor">
    <cofactor evidence="2 5 6">
        <name>pyridoxal 5'-phosphate</name>
        <dbReference type="ChEBI" id="CHEBI:597326"/>
    </cofactor>
</comment>
<evidence type="ECO:0000313" key="10">
    <source>
        <dbReference type="Proteomes" id="UP000198711"/>
    </source>
</evidence>
<dbReference type="SUPFAM" id="SSF63418">
    <property type="entry name" value="MurE/MurF N-terminal domain"/>
    <property type="match status" value="1"/>
</dbReference>
<evidence type="ECO:0000256" key="1">
    <source>
        <dbReference type="ARBA" id="ARBA00000316"/>
    </source>
</evidence>
<comment type="caution">
    <text evidence="9">The sequence shown here is derived from an EMBL/GenBank/DDBJ whole genome shotgun (WGS) entry which is preliminary data.</text>
</comment>
<feature type="modified residue" description="N6-(pyridoxal phosphate)lysine" evidence="5 6">
    <location>
        <position position="505"/>
    </location>
</feature>
<dbReference type="SUPFAM" id="SSF50621">
    <property type="entry name" value="Alanine racemase C-terminal domain-like"/>
    <property type="match status" value="1"/>
</dbReference>
<accession>A0A8X8IDM1</accession>
<dbReference type="InterPro" id="IPR011079">
    <property type="entry name" value="Ala_racemase_C"/>
</dbReference>
<dbReference type="GO" id="GO:0030632">
    <property type="term" value="P:D-alanine biosynthetic process"/>
    <property type="evidence" value="ECO:0007669"/>
    <property type="project" value="UniProtKB-UniRule"/>
</dbReference>